<dbReference type="UniPathway" id="UPA00232"/>
<protein>
    <recommendedName>
        <fullName evidence="12 13">4-hydroxybenzoate octaprenyltransferase</fullName>
        <ecNumber evidence="12 13">2.5.1.39</ecNumber>
    </recommendedName>
    <alternativeName>
        <fullName evidence="12">4-HB polyprenyltransferase</fullName>
    </alternativeName>
</protein>
<evidence type="ECO:0000256" key="5">
    <source>
        <dbReference type="ARBA" id="ARBA00022519"/>
    </source>
</evidence>
<evidence type="ECO:0000256" key="7">
    <source>
        <dbReference type="ARBA" id="ARBA00022688"/>
    </source>
</evidence>
<keyword evidence="4 12" id="KW-1003">Cell membrane</keyword>
<dbReference type="GO" id="GO:0005886">
    <property type="term" value="C:plasma membrane"/>
    <property type="evidence" value="ECO:0007669"/>
    <property type="project" value="UniProtKB-SubCell"/>
</dbReference>
<feature type="transmembrane region" description="Helical" evidence="12">
    <location>
        <begin position="87"/>
        <end position="112"/>
    </location>
</feature>
<dbReference type="PANTHER" id="PTHR11048:SF28">
    <property type="entry name" value="4-HYDROXYBENZOATE POLYPRENYLTRANSFERASE, MITOCHONDRIAL"/>
    <property type="match status" value="1"/>
</dbReference>
<dbReference type="InterPro" id="IPR000537">
    <property type="entry name" value="UbiA_prenyltransferase"/>
</dbReference>
<comment type="subcellular location">
    <subcellularLocation>
        <location evidence="12">Cell inner membrane</location>
        <topology evidence="12">Multi-pass membrane protein</topology>
    </subcellularLocation>
    <subcellularLocation>
        <location evidence="2">Membrane</location>
        <topology evidence="2">Multi-pass membrane protein</topology>
    </subcellularLocation>
</comment>
<evidence type="ECO:0000313" key="14">
    <source>
        <dbReference type="EMBL" id="CCA84959.1"/>
    </source>
</evidence>
<feature type="transmembrane region" description="Helical" evidence="12">
    <location>
        <begin position="211"/>
        <end position="232"/>
    </location>
</feature>
<dbReference type="InterPro" id="IPR006370">
    <property type="entry name" value="HB_polyprenyltransferase-like"/>
</dbReference>
<dbReference type="FunFam" id="1.10.357.140:FF:000002">
    <property type="entry name" value="4-hydroxybenzoate octaprenyltransferase"/>
    <property type="match status" value="1"/>
</dbReference>
<name>G3A178_9RALS</name>
<dbReference type="GO" id="GO:0008412">
    <property type="term" value="F:4-hydroxybenzoate polyprenyltransferase activity"/>
    <property type="evidence" value="ECO:0007669"/>
    <property type="project" value="UniProtKB-UniRule"/>
</dbReference>
<sequence length="291" mass="31914">MQSSTAHPSRLALYARLVRIDKPIGALLLLWPTLWALWMAADGHPPLALLAIFSVGTFLMRSAGCAINDWADRDFDKHVKRTKERPLTAGLIAPWEALALAAVLALTAFMLILPLNALTKWLSVAAVVIAGTYPFFKRFFAIPQAYLGIAFGFGIPMAYAAVQDRVPVLAWLMLAANVLWAVAYDTAYAMVDRDDDLLIGIQTSAITFGRFDVAAIMLCYAGFFGIMAWVGHALALGTAYWIGLAAAAALAGYYYTLLRTRDRMQCFFVFRHNNWFGACVFAGAAVAYALR</sequence>
<feature type="transmembrane region" description="Helical" evidence="12">
    <location>
        <begin position="268"/>
        <end position="290"/>
    </location>
</feature>
<evidence type="ECO:0000256" key="3">
    <source>
        <dbReference type="ARBA" id="ARBA00005985"/>
    </source>
</evidence>
<keyword evidence="6 12" id="KW-0808">Transferase</keyword>
<dbReference type="EMBL" id="FR854086">
    <property type="protein sequence ID" value="CCA84959.1"/>
    <property type="molecule type" value="Genomic_DNA"/>
</dbReference>
<evidence type="ECO:0000256" key="13">
    <source>
        <dbReference type="NCBIfam" id="TIGR01474"/>
    </source>
</evidence>
<evidence type="ECO:0000256" key="12">
    <source>
        <dbReference type="HAMAP-Rule" id="MF_01635"/>
    </source>
</evidence>
<evidence type="ECO:0000256" key="4">
    <source>
        <dbReference type="ARBA" id="ARBA00022475"/>
    </source>
</evidence>
<dbReference type="PANTHER" id="PTHR11048">
    <property type="entry name" value="PRENYLTRANSFERASES"/>
    <property type="match status" value="1"/>
</dbReference>
<comment type="pathway">
    <text evidence="12">Cofactor biosynthesis; ubiquinone biosynthesis.</text>
</comment>
<dbReference type="InterPro" id="IPR044878">
    <property type="entry name" value="UbiA_sf"/>
</dbReference>
<accession>G3A178</accession>
<keyword evidence="8 12" id="KW-0812">Transmembrane</keyword>
<comment type="catalytic activity">
    <reaction evidence="12">
        <text>all-trans-octaprenyl diphosphate + 4-hydroxybenzoate = 4-hydroxy-3-(all-trans-octaprenyl)benzoate + diphosphate</text>
        <dbReference type="Rhea" id="RHEA:27782"/>
        <dbReference type="ChEBI" id="CHEBI:1617"/>
        <dbReference type="ChEBI" id="CHEBI:17879"/>
        <dbReference type="ChEBI" id="CHEBI:33019"/>
        <dbReference type="ChEBI" id="CHEBI:57711"/>
        <dbReference type="EC" id="2.5.1.39"/>
    </reaction>
</comment>
<gene>
    <name evidence="12 14" type="primary">ubiA</name>
    <name evidence="14" type="ORF">RALSY_10948</name>
</gene>
<dbReference type="AlphaFoldDB" id="G3A178"/>
<dbReference type="PROSITE" id="PS00943">
    <property type="entry name" value="UBIA"/>
    <property type="match status" value="1"/>
</dbReference>
<dbReference type="GO" id="GO:0006744">
    <property type="term" value="P:ubiquinone biosynthetic process"/>
    <property type="evidence" value="ECO:0007669"/>
    <property type="project" value="UniProtKB-UniRule"/>
</dbReference>
<dbReference type="HAMAP" id="MF_01635">
    <property type="entry name" value="UbiA"/>
    <property type="match status" value="1"/>
</dbReference>
<dbReference type="Gene3D" id="1.10.357.140">
    <property type="entry name" value="UbiA prenyltransferase"/>
    <property type="match status" value="1"/>
</dbReference>
<comment type="similarity">
    <text evidence="3 12">Belongs to the UbiA prenyltransferase family.</text>
</comment>
<evidence type="ECO:0000256" key="2">
    <source>
        <dbReference type="ARBA" id="ARBA00004141"/>
    </source>
</evidence>
<dbReference type="CDD" id="cd13959">
    <property type="entry name" value="PT_UbiA_COQ2"/>
    <property type="match status" value="1"/>
</dbReference>
<evidence type="ECO:0000256" key="1">
    <source>
        <dbReference type="ARBA" id="ARBA00001946"/>
    </source>
</evidence>
<dbReference type="Pfam" id="PF01040">
    <property type="entry name" value="UbiA"/>
    <property type="match status" value="1"/>
</dbReference>
<feature type="transmembrane region" description="Helical" evidence="12">
    <location>
        <begin position="24"/>
        <end position="41"/>
    </location>
</feature>
<feature type="transmembrane region" description="Helical" evidence="12">
    <location>
        <begin position="238"/>
        <end position="256"/>
    </location>
</feature>
<dbReference type="InterPro" id="IPR030470">
    <property type="entry name" value="UbiA_prenylTrfase_CS"/>
</dbReference>
<dbReference type="EC" id="2.5.1.39" evidence="12 13"/>
<dbReference type="Gene3D" id="1.20.120.1780">
    <property type="entry name" value="UbiA prenyltransferase"/>
    <property type="match status" value="1"/>
</dbReference>
<feature type="transmembrane region" description="Helical" evidence="12">
    <location>
        <begin position="168"/>
        <end position="191"/>
    </location>
</feature>
<reference evidence="14" key="2">
    <citation type="submission" date="2011-04" db="EMBL/GenBank/DDBJ databases">
        <authorList>
            <person name="Genoscope - CEA"/>
        </authorList>
    </citation>
    <scope>NUCLEOTIDE SEQUENCE</scope>
    <source>
        <strain evidence="14">R24</strain>
    </source>
</reference>
<keyword evidence="9 12" id="KW-0460">Magnesium</keyword>
<dbReference type="NCBIfam" id="TIGR01474">
    <property type="entry name" value="ubiA_proteo"/>
    <property type="match status" value="1"/>
</dbReference>
<evidence type="ECO:0000256" key="9">
    <source>
        <dbReference type="ARBA" id="ARBA00022842"/>
    </source>
</evidence>
<keyword evidence="7 12" id="KW-0831">Ubiquinone biosynthesis</keyword>
<evidence type="ECO:0000256" key="10">
    <source>
        <dbReference type="ARBA" id="ARBA00022989"/>
    </source>
</evidence>
<keyword evidence="5 12" id="KW-0997">Cell inner membrane</keyword>
<proteinExistence type="inferred from homology"/>
<feature type="transmembrane region" description="Helical" evidence="12">
    <location>
        <begin position="145"/>
        <end position="162"/>
    </location>
</feature>
<keyword evidence="10 12" id="KW-1133">Transmembrane helix</keyword>
<feature type="transmembrane region" description="Helical" evidence="12">
    <location>
        <begin position="47"/>
        <end position="67"/>
    </location>
</feature>
<evidence type="ECO:0000256" key="6">
    <source>
        <dbReference type="ARBA" id="ARBA00022679"/>
    </source>
</evidence>
<comment type="cofactor">
    <cofactor evidence="1 12">
        <name>Mg(2+)</name>
        <dbReference type="ChEBI" id="CHEBI:18420"/>
    </cofactor>
</comment>
<evidence type="ECO:0000256" key="8">
    <source>
        <dbReference type="ARBA" id="ARBA00022692"/>
    </source>
</evidence>
<dbReference type="InterPro" id="IPR039653">
    <property type="entry name" value="Prenyltransferase"/>
</dbReference>
<reference evidence="14" key="1">
    <citation type="journal article" date="2011" name="PLoS ONE">
        <title>Ralstonia syzygii, the Blood Disease Bacterium and some Asian R. solanacearum strains form a single genomic species despite divergent lifestyles.</title>
        <authorList>
            <person name="Remenant B."/>
            <person name="de Cambiaire J.C."/>
            <person name="Cellier G."/>
            <person name="Jacobs J.M."/>
            <person name="Mangenot S."/>
            <person name="Barbe V."/>
            <person name="Lajus A."/>
            <person name="Vallenet D."/>
            <person name="Medigue C."/>
            <person name="Fegan M."/>
            <person name="Allen C."/>
            <person name="Prior P."/>
        </authorList>
    </citation>
    <scope>NUCLEOTIDE SEQUENCE</scope>
    <source>
        <strain evidence="14">R24</strain>
    </source>
</reference>
<evidence type="ECO:0000256" key="11">
    <source>
        <dbReference type="ARBA" id="ARBA00023136"/>
    </source>
</evidence>
<keyword evidence="11 12" id="KW-0472">Membrane</keyword>
<dbReference type="RefSeq" id="WP_197329723.1">
    <property type="nucleotide sequence ID" value="NZ_CP115944.1"/>
</dbReference>
<comment type="function">
    <text evidence="12">Catalyzes the prenylation of para-hydroxybenzoate (PHB) with an all-trans polyprenyl group. Mediates the second step in the final reaction sequence of ubiquinone-8 (UQ-8) biosynthesis, which is the condensation of the polyisoprenoid side chain with PHB, generating the first membrane-bound Q intermediate 3-octaprenyl-4-hydroxybenzoate.</text>
</comment>
<organism evidence="14">
    <name type="scientific">Ralstonia syzygii R24</name>
    <dbReference type="NCBI Taxonomy" id="907261"/>
    <lineage>
        <taxon>Bacteria</taxon>
        <taxon>Pseudomonadati</taxon>
        <taxon>Pseudomonadota</taxon>
        <taxon>Betaproteobacteria</taxon>
        <taxon>Burkholderiales</taxon>
        <taxon>Burkholderiaceae</taxon>
        <taxon>Ralstonia</taxon>
        <taxon>Ralstonia solanacearum species complex</taxon>
    </lineage>
</organism>
<dbReference type="FunFam" id="1.20.120.1780:FF:000001">
    <property type="entry name" value="4-hydroxybenzoate octaprenyltransferase"/>
    <property type="match status" value="1"/>
</dbReference>